<accession>A0A1T4SND9</accession>
<sequence>MEDMPGTNDADGVTQLAISLVDAYVRKDRDAVGAAVAEAERSGGIDDVTSELKVYASFLTRRVQETGVVWKPADSREAVARTVADILEPELEFAVVTAWEAHSVGEHEAAERFTRGDPLVFLHMLAAFCAAIGQAVYKPAELISTLRIASGSAE</sequence>
<evidence type="ECO:0000313" key="1">
    <source>
        <dbReference type="EMBL" id="SKA29683.1"/>
    </source>
</evidence>
<keyword evidence="2" id="KW-1185">Reference proteome</keyword>
<dbReference type="Proteomes" id="UP000190637">
    <property type="component" value="Unassembled WGS sequence"/>
</dbReference>
<dbReference type="EMBL" id="FUWS01000010">
    <property type="protein sequence ID" value="SKA29683.1"/>
    <property type="molecule type" value="Genomic_DNA"/>
</dbReference>
<dbReference type="AlphaFoldDB" id="A0A1T4SND9"/>
<proteinExistence type="predicted"/>
<name>A0A1T4SND9_9ACTN</name>
<dbReference type="STRING" id="1122192.SAMN02745673_03752"/>
<evidence type="ECO:0000313" key="2">
    <source>
        <dbReference type="Proteomes" id="UP000190637"/>
    </source>
</evidence>
<reference evidence="1 2" key="1">
    <citation type="submission" date="2017-02" db="EMBL/GenBank/DDBJ databases">
        <authorList>
            <person name="Peterson S.W."/>
        </authorList>
    </citation>
    <scope>NUCLEOTIDE SEQUENCE [LARGE SCALE GENOMIC DNA]</scope>
    <source>
        <strain evidence="1 2">DSM 45154</strain>
    </source>
</reference>
<gene>
    <name evidence="1" type="ORF">SAMN02745673_03752</name>
</gene>
<protein>
    <submittedName>
        <fullName evidence="1">Uncharacterized protein</fullName>
    </submittedName>
</protein>
<organism evidence="1 2">
    <name type="scientific">Marinactinospora thermotolerans DSM 45154</name>
    <dbReference type="NCBI Taxonomy" id="1122192"/>
    <lineage>
        <taxon>Bacteria</taxon>
        <taxon>Bacillati</taxon>
        <taxon>Actinomycetota</taxon>
        <taxon>Actinomycetes</taxon>
        <taxon>Streptosporangiales</taxon>
        <taxon>Nocardiopsidaceae</taxon>
        <taxon>Marinactinospora</taxon>
    </lineage>
</organism>